<feature type="transmembrane region" description="Helical" evidence="7">
    <location>
        <begin position="118"/>
        <end position="135"/>
    </location>
</feature>
<dbReference type="InterPro" id="IPR036259">
    <property type="entry name" value="MFS_trans_sf"/>
</dbReference>
<dbReference type="GO" id="GO:0005886">
    <property type="term" value="C:plasma membrane"/>
    <property type="evidence" value="ECO:0007669"/>
    <property type="project" value="UniProtKB-SubCell"/>
</dbReference>
<feature type="transmembrane region" description="Helical" evidence="7">
    <location>
        <begin position="186"/>
        <end position="205"/>
    </location>
</feature>
<keyword evidence="4 7" id="KW-0812">Transmembrane</keyword>
<dbReference type="InterPro" id="IPR050171">
    <property type="entry name" value="MFS_Transporters"/>
</dbReference>
<feature type="transmembrane region" description="Helical" evidence="7">
    <location>
        <begin position="95"/>
        <end position="112"/>
    </location>
</feature>
<feature type="transmembrane region" description="Helical" evidence="7">
    <location>
        <begin position="357"/>
        <end position="379"/>
    </location>
</feature>
<comment type="subcellular location">
    <subcellularLocation>
        <location evidence="1">Cell membrane</location>
        <topology evidence="1">Multi-pass membrane protein</topology>
    </subcellularLocation>
</comment>
<dbReference type="AlphaFoldDB" id="A0A160TT11"/>
<evidence type="ECO:0000256" key="6">
    <source>
        <dbReference type="ARBA" id="ARBA00023136"/>
    </source>
</evidence>
<proteinExistence type="predicted"/>
<keyword evidence="5 7" id="KW-1133">Transmembrane helix</keyword>
<dbReference type="InterPro" id="IPR005829">
    <property type="entry name" value="Sugar_transporter_CS"/>
</dbReference>
<evidence type="ECO:0000256" key="4">
    <source>
        <dbReference type="ARBA" id="ARBA00022692"/>
    </source>
</evidence>
<keyword evidence="3" id="KW-1003">Cell membrane</keyword>
<dbReference type="PROSITE" id="PS00216">
    <property type="entry name" value="SUGAR_TRANSPORT_1"/>
    <property type="match status" value="1"/>
</dbReference>
<evidence type="ECO:0000256" key="1">
    <source>
        <dbReference type="ARBA" id="ARBA00004651"/>
    </source>
</evidence>
<dbReference type="Gene3D" id="1.20.1250.20">
    <property type="entry name" value="MFS general substrate transporter like domains"/>
    <property type="match status" value="2"/>
</dbReference>
<accession>A0A160TT11</accession>
<reference evidence="9" key="1">
    <citation type="submission" date="2015-10" db="EMBL/GenBank/DDBJ databases">
        <authorList>
            <person name="Gilbert D.G."/>
        </authorList>
    </citation>
    <scope>NUCLEOTIDE SEQUENCE</scope>
</reference>
<evidence type="ECO:0000256" key="7">
    <source>
        <dbReference type="SAM" id="Phobius"/>
    </source>
</evidence>
<feature type="transmembrane region" description="Helical" evidence="7">
    <location>
        <begin position="236"/>
        <end position="258"/>
    </location>
</feature>
<sequence>MVPARFFHGYSLLLETIARLTGVPWTRQGPVFLVSLGHGTTHWIAAFFYLLLPFIGPDLGLSYTDTGFLVSVFHLSSLAANLGSGLAVDISGRRILFQIIALCVGGAALLAFGFTDHFVVLAGLVALLGASNNLWHPPAIAYLSESYPKNRGYVLSIHAFCANLGDTLAPPVAGALLTILTWQRTSFVSALPVFLVVLVLALTLLHKDRETRRSIKGPINFREYATSIKNILRNRVVVGLCLASGCRNIAQNGLYLFLPLYLINELRTGAIWMGLVMMSLQIGGLIASPIAGTWSDRVGRRPVILWGLVFSACIVALIAPLRGDLAIITVVALAGFFLFAIRPVVHSWMMDLSPPGYFGSSTSILFGTQAVMTAAIMPIGGMIADRYGLAMVFYFLAATVLIASFIVFLLPTQNSHGNSRN</sequence>
<feature type="transmembrane region" description="Helical" evidence="7">
    <location>
        <begin position="391"/>
        <end position="410"/>
    </location>
</feature>
<dbReference type="InterPro" id="IPR011701">
    <property type="entry name" value="MFS"/>
</dbReference>
<organism evidence="9">
    <name type="scientific">hydrothermal vent metagenome</name>
    <dbReference type="NCBI Taxonomy" id="652676"/>
    <lineage>
        <taxon>unclassified sequences</taxon>
        <taxon>metagenomes</taxon>
        <taxon>ecological metagenomes</taxon>
    </lineage>
</organism>
<feature type="domain" description="Major facilitator superfamily (MFS) profile" evidence="8">
    <location>
        <begin position="1"/>
        <end position="415"/>
    </location>
</feature>
<keyword evidence="6 7" id="KW-0472">Membrane</keyword>
<dbReference type="EMBL" id="CZRL01000009">
    <property type="protein sequence ID" value="CUS50019.1"/>
    <property type="molecule type" value="Genomic_DNA"/>
</dbReference>
<feature type="transmembrane region" description="Helical" evidence="7">
    <location>
        <begin position="325"/>
        <end position="345"/>
    </location>
</feature>
<dbReference type="PROSITE" id="PS50850">
    <property type="entry name" value="MFS"/>
    <property type="match status" value="1"/>
</dbReference>
<dbReference type="CDD" id="cd17325">
    <property type="entry name" value="MFS_MdtG_SLC18_like"/>
    <property type="match status" value="1"/>
</dbReference>
<dbReference type="SUPFAM" id="SSF103473">
    <property type="entry name" value="MFS general substrate transporter"/>
    <property type="match status" value="1"/>
</dbReference>
<evidence type="ECO:0000259" key="8">
    <source>
        <dbReference type="PROSITE" id="PS50850"/>
    </source>
</evidence>
<dbReference type="GO" id="GO:0022857">
    <property type="term" value="F:transmembrane transporter activity"/>
    <property type="evidence" value="ECO:0007669"/>
    <property type="project" value="InterPro"/>
</dbReference>
<evidence type="ECO:0000313" key="9">
    <source>
        <dbReference type="EMBL" id="CUS50019.1"/>
    </source>
</evidence>
<feature type="transmembrane region" description="Helical" evidence="7">
    <location>
        <begin position="155"/>
        <end position="180"/>
    </location>
</feature>
<dbReference type="PANTHER" id="PTHR23517">
    <property type="entry name" value="RESISTANCE PROTEIN MDTM, PUTATIVE-RELATED-RELATED"/>
    <property type="match status" value="1"/>
</dbReference>
<name>A0A160TT11_9ZZZZ</name>
<feature type="transmembrane region" description="Helical" evidence="7">
    <location>
        <begin position="67"/>
        <end position="88"/>
    </location>
</feature>
<dbReference type="Pfam" id="PF07690">
    <property type="entry name" value="MFS_1"/>
    <property type="match status" value="1"/>
</dbReference>
<dbReference type="PANTHER" id="PTHR23517:SF3">
    <property type="entry name" value="INTEGRAL MEMBRANE TRANSPORT PROTEIN"/>
    <property type="match status" value="1"/>
</dbReference>
<feature type="transmembrane region" description="Helical" evidence="7">
    <location>
        <begin position="270"/>
        <end position="291"/>
    </location>
</feature>
<protein>
    <submittedName>
        <fullName evidence="9">Fosmidomycin resistance protein</fullName>
    </submittedName>
</protein>
<dbReference type="InterPro" id="IPR020846">
    <property type="entry name" value="MFS_dom"/>
</dbReference>
<evidence type="ECO:0000256" key="2">
    <source>
        <dbReference type="ARBA" id="ARBA00022448"/>
    </source>
</evidence>
<keyword evidence="2" id="KW-0813">Transport</keyword>
<gene>
    <name evidence="9" type="ORF">MGWOODY_XGa1729</name>
</gene>
<feature type="transmembrane region" description="Helical" evidence="7">
    <location>
        <begin position="31"/>
        <end position="55"/>
    </location>
</feature>
<feature type="transmembrane region" description="Helical" evidence="7">
    <location>
        <begin position="303"/>
        <end position="319"/>
    </location>
</feature>
<evidence type="ECO:0000256" key="5">
    <source>
        <dbReference type="ARBA" id="ARBA00022989"/>
    </source>
</evidence>
<evidence type="ECO:0000256" key="3">
    <source>
        <dbReference type="ARBA" id="ARBA00022475"/>
    </source>
</evidence>